<evidence type="ECO:0000313" key="2">
    <source>
        <dbReference type="Proteomes" id="UP000250572"/>
    </source>
</evidence>
<keyword evidence="2" id="KW-1185">Reference proteome</keyword>
<dbReference type="STRING" id="33528.ENSGAFP00000018557"/>
<reference evidence="1 2" key="1">
    <citation type="journal article" date="2018" name="G3 (Bethesda)">
        <title>A High-Quality Reference Genome for the Invasive Mosquitofish Gambusia affinis Using a Chicago Library.</title>
        <authorList>
            <person name="Hoffberg S.L."/>
            <person name="Troendle N.J."/>
            <person name="Glenn T.C."/>
            <person name="Mahmud O."/>
            <person name="Louha S."/>
            <person name="Chalopin D."/>
            <person name="Bennetzen J.L."/>
            <person name="Mauricio R."/>
        </authorList>
    </citation>
    <scope>NUCLEOTIDE SEQUENCE [LARGE SCALE GENOMIC DNA]</scope>
    <source>
        <strain evidence="1">NE01/NJP1002.9</strain>
        <tissue evidence="1">Muscle</tissue>
    </source>
</reference>
<accession>A0A315W631</accession>
<protein>
    <submittedName>
        <fullName evidence="1">Uncharacterized protein</fullName>
    </submittedName>
</protein>
<organism evidence="1 2">
    <name type="scientific">Gambusia affinis</name>
    <name type="common">Western mosquitofish</name>
    <name type="synonym">Heterandria affinis</name>
    <dbReference type="NCBI Taxonomy" id="33528"/>
    <lineage>
        <taxon>Eukaryota</taxon>
        <taxon>Metazoa</taxon>
        <taxon>Chordata</taxon>
        <taxon>Craniata</taxon>
        <taxon>Vertebrata</taxon>
        <taxon>Euteleostomi</taxon>
        <taxon>Actinopterygii</taxon>
        <taxon>Neopterygii</taxon>
        <taxon>Teleostei</taxon>
        <taxon>Neoteleostei</taxon>
        <taxon>Acanthomorphata</taxon>
        <taxon>Ovalentaria</taxon>
        <taxon>Atherinomorphae</taxon>
        <taxon>Cyprinodontiformes</taxon>
        <taxon>Poeciliidae</taxon>
        <taxon>Poeciliinae</taxon>
        <taxon>Gambusia</taxon>
    </lineage>
</organism>
<evidence type="ECO:0000313" key="1">
    <source>
        <dbReference type="EMBL" id="PWA27268.1"/>
    </source>
</evidence>
<proteinExistence type="predicted"/>
<dbReference type="AlphaFoldDB" id="A0A315W631"/>
<gene>
    <name evidence="1" type="ORF">CCH79_00018322</name>
</gene>
<name>A0A315W631_GAMAF</name>
<dbReference type="EMBL" id="NHOQ01001038">
    <property type="protein sequence ID" value="PWA27268.1"/>
    <property type="molecule type" value="Genomic_DNA"/>
</dbReference>
<sequence length="230" mass="26910">MKQRQRVEHEWDLVHEWGKKGAGDRQADWRSVCCKRALYQSVVVKRELSQKARLSIHRSIYVPTLIYGHELWVMTERTRSWIQAAEMGFLQRVSGLALRDRSHNRFYCRMNNIKIRVQQRVIQEGIRNQVVYEGTSLDPTNKPRADAPSGSSLGSVNDVWSRRMFTHSSQLLLASSPGFSLDLWDCVYFWIYFIKTPFLIKSRACCIFLTTDHHHLMTEGPDQAKVRKQL</sequence>
<comment type="caution">
    <text evidence="1">The sequence shown here is derived from an EMBL/GenBank/DDBJ whole genome shotgun (WGS) entry which is preliminary data.</text>
</comment>
<dbReference type="Proteomes" id="UP000250572">
    <property type="component" value="Unassembled WGS sequence"/>
</dbReference>